<sequence>MKHLIFVSPNFILETQVEFHLAMTHFELKKKEGISMRKKKRAFTKKDDILDARKCITMVASILLGSPRCNPSRASPALFCFFRFRLDFPYQSRFEMRSTIPSQPAAKKGNKKKMGRRTEKR</sequence>
<proteinExistence type="predicted"/>
<evidence type="ECO:0000256" key="1">
    <source>
        <dbReference type="SAM" id="MobiDB-lite"/>
    </source>
</evidence>
<evidence type="ECO:0000313" key="3">
    <source>
        <dbReference type="Proteomes" id="UP001234178"/>
    </source>
</evidence>
<reference evidence="2 3" key="1">
    <citation type="journal article" date="2023" name="Nucleic Acids Res.">
        <title>The hologenome of Daphnia magna reveals possible DNA methylation and microbiome-mediated evolution of the host genome.</title>
        <authorList>
            <person name="Chaturvedi A."/>
            <person name="Li X."/>
            <person name="Dhandapani V."/>
            <person name="Marshall H."/>
            <person name="Kissane S."/>
            <person name="Cuenca-Cambronero M."/>
            <person name="Asole G."/>
            <person name="Calvet F."/>
            <person name="Ruiz-Romero M."/>
            <person name="Marangio P."/>
            <person name="Guigo R."/>
            <person name="Rago D."/>
            <person name="Mirbahai L."/>
            <person name="Eastwood N."/>
            <person name="Colbourne J.K."/>
            <person name="Zhou J."/>
            <person name="Mallon E."/>
            <person name="Orsini L."/>
        </authorList>
    </citation>
    <scope>NUCLEOTIDE SEQUENCE [LARGE SCALE GENOMIC DNA]</scope>
    <source>
        <strain evidence="2">LRV0_1</strain>
    </source>
</reference>
<organism evidence="2 3">
    <name type="scientific">Daphnia magna</name>
    <dbReference type="NCBI Taxonomy" id="35525"/>
    <lineage>
        <taxon>Eukaryota</taxon>
        <taxon>Metazoa</taxon>
        <taxon>Ecdysozoa</taxon>
        <taxon>Arthropoda</taxon>
        <taxon>Crustacea</taxon>
        <taxon>Branchiopoda</taxon>
        <taxon>Diplostraca</taxon>
        <taxon>Cladocera</taxon>
        <taxon>Anomopoda</taxon>
        <taxon>Daphniidae</taxon>
        <taxon>Daphnia</taxon>
    </lineage>
</organism>
<protein>
    <submittedName>
        <fullName evidence="2">Uncharacterized protein</fullName>
    </submittedName>
</protein>
<dbReference type="EMBL" id="JAOYFB010000037">
    <property type="protein sequence ID" value="KAK4022854.1"/>
    <property type="molecule type" value="Genomic_DNA"/>
</dbReference>
<gene>
    <name evidence="2" type="ORF">OUZ56_008298</name>
</gene>
<feature type="region of interest" description="Disordered" evidence="1">
    <location>
        <begin position="99"/>
        <end position="121"/>
    </location>
</feature>
<dbReference type="Proteomes" id="UP001234178">
    <property type="component" value="Unassembled WGS sequence"/>
</dbReference>
<feature type="compositionally biased region" description="Basic residues" evidence="1">
    <location>
        <begin position="108"/>
        <end position="121"/>
    </location>
</feature>
<keyword evidence="3" id="KW-1185">Reference proteome</keyword>
<comment type="caution">
    <text evidence="2">The sequence shown here is derived from an EMBL/GenBank/DDBJ whole genome shotgun (WGS) entry which is preliminary data.</text>
</comment>
<accession>A0ABR0ACT6</accession>
<name>A0ABR0ACT6_9CRUS</name>
<evidence type="ECO:0000313" key="2">
    <source>
        <dbReference type="EMBL" id="KAK4022854.1"/>
    </source>
</evidence>